<dbReference type="InterPro" id="IPR029058">
    <property type="entry name" value="AB_hydrolase_fold"/>
</dbReference>
<dbReference type="EMBL" id="JBELQB010000003">
    <property type="protein sequence ID" value="MFL9836727.1"/>
    <property type="molecule type" value="Genomic_DNA"/>
</dbReference>
<dbReference type="PANTHER" id="PTHR42776:SF4">
    <property type="entry name" value="ACYLAMINO-ACID-RELEASING ENZYME"/>
    <property type="match status" value="1"/>
</dbReference>
<evidence type="ECO:0000313" key="3">
    <source>
        <dbReference type="EMBL" id="MFL9836727.1"/>
    </source>
</evidence>
<dbReference type="InterPro" id="IPR011042">
    <property type="entry name" value="6-blade_b-propeller_TolB-like"/>
</dbReference>
<sequence length="867" mass="96743">MKKSKQKGIALMGYSIMLQVSLLLTLPYTLSAQQQKSPLPKELYGRFSELSLSSLSGDGRWIAYNLSYPKGDTLCIQATSGTGLYKLAGARQPAFVAGEAFAAILPGNSLRLLALKKGKEITIPNVVEFRISENRRYIVAIATDRSALRLIDCLSGKTVLTVTDIQEYALSQSGNRLAYVRQGEGRSRLSVLDLESDTPTEETISLTDKGEPCRLVWHRNGKALAYCSRNRESDTITAMALYDQKQKSAAHWYPPPGQGWTASRLARLSVTDDAARVLVALHAREQTLNEGPEVWNGNAKWLYPLDRIMASERGQKSFLWKPGSNPVPVNDSLLPVMRLTGRQQYALLHNPERYAPQNLLEPETDFYVKNLETGKTELLAAGMTTAQGWLSLSPYSDDIAYYNGKQWWVFHPATGQRHCLTAGIRTRWDNAGTNAIPPVKPYGFAGWTSQGKYALIYDGSDIWKIPVAGGSAKRLTRGAESGWVYRIAQTAFNDIIHQGRDAESLFLGGISRNDNSEDYFLYLSNGELHRISPSAGLSRQLRTTSDGKAAFIRERYDTPPGIYYLPDGRKGKKAEKITATNTLQDKYCWGHSELISYRTEHGIGKAALFYPSEYQAGKRYPMITYIYDELSYRLHHYVTPLQSSAVGFNITQYTLNGYLVLLPDITYREGAPGHSACEWVTAAVDRVVEMGLADPKAVGLMGTSFGGYETGFILTQTNKFAAGVAGAGIYDLPSFYFSMGGDLLRTEAWRFESQIFRMGFPYFENQQAYEANSPLQQAANLETPLLLWCGKQDGVVSWQQSLLFYSALRGLGKKTVMLAYPDEYHALAAPDNRNDLSLRIRQWFDYFLRGKEAAWITAGTKPPQHKK</sequence>
<keyword evidence="4" id="KW-1185">Reference proteome</keyword>
<keyword evidence="1" id="KW-0378">Hydrolase</keyword>
<dbReference type="SUPFAM" id="SSF82171">
    <property type="entry name" value="DPP6 N-terminal domain-like"/>
    <property type="match status" value="1"/>
</dbReference>
<feature type="domain" description="Peptidase S9 prolyl oligopeptidase catalytic" evidence="2">
    <location>
        <begin position="680"/>
        <end position="848"/>
    </location>
</feature>
<dbReference type="Proteomes" id="UP001629059">
    <property type="component" value="Unassembled WGS sequence"/>
</dbReference>
<evidence type="ECO:0000259" key="2">
    <source>
        <dbReference type="Pfam" id="PF00326"/>
    </source>
</evidence>
<dbReference type="InterPro" id="IPR001375">
    <property type="entry name" value="Peptidase_S9_cat"/>
</dbReference>
<gene>
    <name evidence="3" type="ORF">ABS768_04405</name>
</gene>
<evidence type="ECO:0000256" key="1">
    <source>
        <dbReference type="ARBA" id="ARBA00022801"/>
    </source>
</evidence>
<dbReference type="RefSeq" id="WP_408073756.1">
    <property type="nucleotide sequence ID" value="NZ_JBELQB010000003.1"/>
</dbReference>
<dbReference type="SUPFAM" id="SSF53474">
    <property type="entry name" value="alpha/beta-Hydrolases"/>
    <property type="match status" value="1"/>
</dbReference>
<protein>
    <submittedName>
        <fullName evidence="3">Prolyl oligopeptidase family serine peptidase</fullName>
    </submittedName>
</protein>
<proteinExistence type="predicted"/>
<reference evidence="3 4" key="1">
    <citation type="submission" date="2024-06" db="EMBL/GenBank/DDBJ databases">
        <authorList>
            <person name="Kaempfer P."/>
            <person name="Viver T."/>
        </authorList>
    </citation>
    <scope>NUCLEOTIDE SEQUENCE [LARGE SCALE GENOMIC DNA]</scope>
    <source>
        <strain evidence="3 4">ST-75</strain>
    </source>
</reference>
<name>A0ABW8YA70_9FLAO</name>
<evidence type="ECO:0000313" key="4">
    <source>
        <dbReference type="Proteomes" id="UP001629059"/>
    </source>
</evidence>
<dbReference type="Gene3D" id="2.120.10.30">
    <property type="entry name" value="TolB, C-terminal domain"/>
    <property type="match status" value="2"/>
</dbReference>
<dbReference type="Pfam" id="PF00326">
    <property type="entry name" value="Peptidase_S9"/>
    <property type="match status" value="1"/>
</dbReference>
<dbReference type="Gene3D" id="3.40.50.1820">
    <property type="entry name" value="alpha/beta hydrolase"/>
    <property type="match status" value="1"/>
</dbReference>
<accession>A0ABW8YA70</accession>
<dbReference type="PANTHER" id="PTHR42776">
    <property type="entry name" value="SERINE PEPTIDASE S9 FAMILY MEMBER"/>
    <property type="match status" value="1"/>
</dbReference>
<comment type="caution">
    <text evidence="3">The sequence shown here is derived from an EMBL/GenBank/DDBJ whole genome shotgun (WGS) entry which is preliminary data.</text>
</comment>
<organism evidence="3 4">
    <name type="scientific">Flavobacterium rhizophilum</name>
    <dbReference type="NCBI Taxonomy" id="3163296"/>
    <lineage>
        <taxon>Bacteria</taxon>
        <taxon>Pseudomonadati</taxon>
        <taxon>Bacteroidota</taxon>
        <taxon>Flavobacteriia</taxon>
        <taxon>Flavobacteriales</taxon>
        <taxon>Flavobacteriaceae</taxon>
        <taxon>Flavobacterium</taxon>
    </lineage>
</organism>